<dbReference type="Pfam" id="PF01379">
    <property type="entry name" value="Porphobil_deam"/>
    <property type="match status" value="1"/>
</dbReference>
<keyword evidence="4 6" id="KW-0627">Porphyrin biosynthesis</keyword>
<evidence type="ECO:0000256" key="6">
    <source>
        <dbReference type="HAMAP-Rule" id="MF_00260"/>
    </source>
</evidence>
<dbReference type="InterPro" id="IPR022418">
    <property type="entry name" value="Porphobilinogen_deaminase_C"/>
</dbReference>
<evidence type="ECO:0000256" key="4">
    <source>
        <dbReference type="ARBA" id="ARBA00023244"/>
    </source>
</evidence>
<comment type="similarity">
    <text evidence="2 6">Belongs to the HMBS family.</text>
</comment>
<dbReference type="PRINTS" id="PR00151">
    <property type="entry name" value="PORPHBDMNASE"/>
</dbReference>
<dbReference type="InterPro" id="IPR022419">
    <property type="entry name" value="Porphobilin_deaminase_cofac_BS"/>
</dbReference>
<dbReference type="GO" id="GO:0004418">
    <property type="term" value="F:hydroxymethylbilane synthase activity"/>
    <property type="evidence" value="ECO:0007669"/>
    <property type="project" value="UniProtKB-EC"/>
</dbReference>
<dbReference type="Pfam" id="PF03900">
    <property type="entry name" value="Porphobil_deamC"/>
    <property type="match status" value="1"/>
</dbReference>
<dbReference type="SUPFAM" id="SSF53850">
    <property type="entry name" value="Periplasmic binding protein-like II"/>
    <property type="match status" value="1"/>
</dbReference>
<evidence type="ECO:0000259" key="8">
    <source>
        <dbReference type="Pfam" id="PF03900"/>
    </source>
</evidence>
<organism evidence="9 10">
    <name type="scientific">Candidatus Fervidibacter sacchari</name>
    <dbReference type="NCBI Taxonomy" id="1448929"/>
    <lineage>
        <taxon>Bacteria</taxon>
        <taxon>Candidatus Fervidibacterota</taxon>
        <taxon>Candidatus Fervidibacter</taxon>
    </lineage>
</organism>
<protein>
    <recommendedName>
        <fullName evidence="6">Porphobilinogen deaminase</fullName>
        <shortName evidence="6">PBG</shortName>
        <ecNumber evidence="6">2.5.1.61</ecNumber>
    </recommendedName>
    <alternativeName>
        <fullName evidence="6">Hydroxymethylbilane synthase</fullName>
        <shortName evidence="6">HMBS</shortName>
    </alternativeName>
    <alternativeName>
        <fullName evidence="6">Pre-uroporphyrinogen synthase</fullName>
    </alternativeName>
</protein>
<evidence type="ECO:0000256" key="1">
    <source>
        <dbReference type="ARBA" id="ARBA00002869"/>
    </source>
</evidence>
<proteinExistence type="inferred from homology"/>
<dbReference type="RefSeq" id="WP_259099659.1">
    <property type="nucleotide sequence ID" value="NZ_CP130454.1"/>
</dbReference>
<feature type="domain" description="Porphobilinogen deaminase N-terminal" evidence="7">
    <location>
        <begin position="5"/>
        <end position="220"/>
    </location>
</feature>
<evidence type="ECO:0000313" key="9">
    <source>
        <dbReference type="EMBL" id="MCS3920442.1"/>
    </source>
</evidence>
<dbReference type="PANTHER" id="PTHR11557:SF0">
    <property type="entry name" value="PORPHOBILINOGEN DEAMINASE"/>
    <property type="match status" value="1"/>
</dbReference>
<name>A0ABT2ER79_9BACT</name>
<dbReference type="Gene3D" id="3.40.190.10">
    <property type="entry name" value="Periplasmic binding protein-like II"/>
    <property type="match status" value="2"/>
</dbReference>
<dbReference type="PROSITE" id="PS00533">
    <property type="entry name" value="PORPHOBILINOGEN_DEAM"/>
    <property type="match status" value="1"/>
</dbReference>
<comment type="cofactor">
    <cofactor evidence="6">
        <name>dipyrromethane</name>
        <dbReference type="ChEBI" id="CHEBI:60342"/>
    </cofactor>
    <text evidence="6">Binds 1 dipyrromethane group covalently.</text>
</comment>
<gene>
    <name evidence="6" type="primary">hemC</name>
    <name evidence="9" type="ORF">M2350_002871</name>
</gene>
<evidence type="ECO:0000256" key="2">
    <source>
        <dbReference type="ARBA" id="ARBA00005638"/>
    </source>
</evidence>
<dbReference type="PANTHER" id="PTHR11557">
    <property type="entry name" value="PORPHOBILINOGEN DEAMINASE"/>
    <property type="match status" value="1"/>
</dbReference>
<sequence length="317" mass="34799">MARVFRVGTRGSKLALAQTEWVINALREKSPDLKVEVTVIKTRGDIITDRPLREVTGKGFFVKEIEAALLRGEIDFAVHSLKDMPTDLPSGLTIAALCNRVDPRDVLVVRGWNGNRGELETVISLLPENPKVGTSSLRRQAQLKHNFPNWQFCELRGNVDTRLRKLDEGQYDAIVVAAAGLIRLGLQDRIACFLPVEVCCPAAGQGVLAVEARQDDEETLNLLKSVDEFSVRVEVEAERVVTKALGAGCHSAIGALAHLSGRELSLWVTVAEPNGEKIWRHLSKTTLPDDPSTWLDEAQKLGMESAKALLSEGAIVR</sequence>
<dbReference type="SUPFAM" id="SSF54782">
    <property type="entry name" value="Porphobilinogen deaminase (hydroxymethylbilane synthase), C-terminal domain"/>
    <property type="match status" value="1"/>
</dbReference>
<dbReference type="Gene3D" id="3.30.160.40">
    <property type="entry name" value="Porphobilinogen deaminase, C-terminal domain"/>
    <property type="match status" value="1"/>
</dbReference>
<dbReference type="InterPro" id="IPR036803">
    <property type="entry name" value="Porphobilinogen_deaminase_C_sf"/>
</dbReference>
<dbReference type="Proteomes" id="UP001204798">
    <property type="component" value="Unassembled WGS sequence"/>
</dbReference>
<accession>A0ABT2ER79</accession>
<evidence type="ECO:0000313" key="10">
    <source>
        <dbReference type="Proteomes" id="UP001204798"/>
    </source>
</evidence>
<dbReference type="EMBL" id="JANUCP010000005">
    <property type="protein sequence ID" value="MCS3920442.1"/>
    <property type="molecule type" value="Genomic_DNA"/>
</dbReference>
<dbReference type="PIRSF" id="PIRSF001438">
    <property type="entry name" value="4pyrrol_synth_OHMeBilane_synth"/>
    <property type="match status" value="1"/>
</dbReference>
<comment type="function">
    <text evidence="1 6">Tetrapolymerization of the monopyrrole PBG into the hydroxymethylbilane pre-uroporphyrinogen in several discrete steps.</text>
</comment>
<dbReference type="NCBIfam" id="TIGR00212">
    <property type="entry name" value="hemC"/>
    <property type="match status" value="1"/>
</dbReference>
<dbReference type="InterPro" id="IPR022417">
    <property type="entry name" value="Porphobilin_deaminase_N"/>
</dbReference>
<evidence type="ECO:0000256" key="5">
    <source>
        <dbReference type="ARBA" id="ARBA00048169"/>
    </source>
</evidence>
<keyword evidence="10" id="KW-1185">Reference proteome</keyword>
<dbReference type="InterPro" id="IPR000860">
    <property type="entry name" value="HemC"/>
</dbReference>
<evidence type="ECO:0000259" key="7">
    <source>
        <dbReference type="Pfam" id="PF01379"/>
    </source>
</evidence>
<comment type="miscellaneous">
    <text evidence="6">The porphobilinogen subunits are added to the dipyrromethane group.</text>
</comment>
<comment type="caution">
    <text evidence="9">The sequence shown here is derived from an EMBL/GenBank/DDBJ whole genome shotgun (WGS) entry which is preliminary data.</text>
</comment>
<comment type="catalytic activity">
    <reaction evidence="5 6">
        <text>4 porphobilinogen + H2O = hydroxymethylbilane + 4 NH4(+)</text>
        <dbReference type="Rhea" id="RHEA:13185"/>
        <dbReference type="ChEBI" id="CHEBI:15377"/>
        <dbReference type="ChEBI" id="CHEBI:28938"/>
        <dbReference type="ChEBI" id="CHEBI:57845"/>
        <dbReference type="ChEBI" id="CHEBI:58126"/>
        <dbReference type="EC" id="2.5.1.61"/>
    </reaction>
</comment>
<feature type="domain" description="Porphobilinogen deaminase C-terminal" evidence="8">
    <location>
        <begin position="234"/>
        <end position="310"/>
    </location>
</feature>
<dbReference type="HAMAP" id="MF_00260">
    <property type="entry name" value="Porphobil_deam"/>
    <property type="match status" value="1"/>
</dbReference>
<dbReference type="EC" id="2.5.1.61" evidence="6"/>
<keyword evidence="3 6" id="KW-0808">Transferase</keyword>
<comment type="subunit">
    <text evidence="6">Monomer.</text>
</comment>
<evidence type="ECO:0000256" key="3">
    <source>
        <dbReference type="ARBA" id="ARBA00022679"/>
    </source>
</evidence>
<feature type="modified residue" description="S-(dipyrrolylmethanemethyl)cysteine" evidence="6">
    <location>
        <position position="249"/>
    </location>
</feature>
<reference evidence="9 10" key="1">
    <citation type="submission" date="2022-08" db="EMBL/GenBank/DDBJ databases">
        <title>Bacterial and archaeal communities from various locations to study Microbial Dark Matter (Phase II).</title>
        <authorList>
            <person name="Stepanauskas R."/>
        </authorList>
    </citation>
    <scope>NUCLEOTIDE SEQUENCE [LARGE SCALE GENOMIC DNA]</scope>
    <source>
        <strain evidence="9 10">PD1</strain>
    </source>
</reference>